<dbReference type="Pfam" id="PF00439">
    <property type="entry name" value="Bromodomain"/>
    <property type="match status" value="1"/>
</dbReference>
<dbReference type="Pfam" id="PF17035">
    <property type="entry name" value="BET"/>
    <property type="match status" value="1"/>
</dbReference>
<keyword evidence="3" id="KW-0804">Transcription</keyword>
<evidence type="ECO:0000256" key="4">
    <source>
        <dbReference type="PROSITE-ProRule" id="PRU00035"/>
    </source>
</evidence>
<dbReference type="InterPro" id="IPR001487">
    <property type="entry name" value="Bromodomain"/>
</dbReference>
<dbReference type="EMBL" id="CM026429">
    <property type="protein sequence ID" value="KAG0564333.1"/>
    <property type="molecule type" value="Genomic_DNA"/>
</dbReference>
<dbReference type="InterPro" id="IPR038336">
    <property type="entry name" value="NET_sf"/>
</dbReference>
<dbReference type="InterPro" id="IPR036427">
    <property type="entry name" value="Bromodomain-like_sf"/>
</dbReference>
<evidence type="ECO:0000256" key="2">
    <source>
        <dbReference type="ARBA" id="ARBA00023117"/>
    </source>
</evidence>
<keyword evidence="1" id="KW-0805">Transcription regulation</keyword>
<feature type="compositionally biased region" description="Basic and acidic residues" evidence="5">
    <location>
        <begin position="82"/>
        <end position="95"/>
    </location>
</feature>
<evidence type="ECO:0000313" key="8">
    <source>
        <dbReference type="EMBL" id="KAG0564333.1"/>
    </source>
</evidence>
<dbReference type="PRINTS" id="PR00503">
    <property type="entry name" value="BROMODOMAIN"/>
</dbReference>
<protein>
    <submittedName>
        <fullName evidence="8">Uncharacterized protein</fullName>
    </submittedName>
</protein>
<proteinExistence type="predicted"/>
<evidence type="ECO:0000256" key="5">
    <source>
        <dbReference type="SAM" id="MobiDB-lite"/>
    </source>
</evidence>
<evidence type="ECO:0000259" key="6">
    <source>
        <dbReference type="PROSITE" id="PS50014"/>
    </source>
</evidence>
<dbReference type="PANTHER" id="PTHR45926">
    <property type="entry name" value="OSJNBA0053K19.4 PROTEIN"/>
    <property type="match status" value="1"/>
</dbReference>
<evidence type="ECO:0000259" key="7">
    <source>
        <dbReference type="PROSITE" id="PS51525"/>
    </source>
</evidence>
<feature type="compositionally biased region" description="Polar residues" evidence="5">
    <location>
        <begin position="382"/>
        <end position="396"/>
    </location>
</feature>
<dbReference type="Gene3D" id="1.20.1270.220">
    <property type="match status" value="1"/>
</dbReference>
<keyword evidence="2 4" id="KW-0103">Bromodomain</keyword>
<dbReference type="OrthoDB" id="21449at2759"/>
<reference evidence="8" key="1">
    <citation type="submission" date="2020-06" db="EMBL/GenBank/DDBJ databases">
        <title>WGS assembly of Ceratodon purpureus strain R40.</title>
        <authorList>
            <person name="Carey S.B."/>
            <person name="Jenkins J."/>
            <person name="Shu S."/>
            <person name="Lovell J.T."/>
            <person name="Sreedasyam A."/>
            <person name="Maumus F."/>
            <person name="Tiley G.P."/>
            <person name="Fernandez-Pozo N."/>
            <person name="Barry K."/>
            <person name="Chen C."/>
            <person name="Wang M."/>
            <person name="Lipzen A."/>
            <person name="Daum C."/>
            <person name="Saski C.A."/>
            <person name="Payton A.C."/>
            <person name="Mcbreen J.C."/>
            <person name="Conrad R.E."/>
            <person name="Kollar L.M."/>
            <person name="Olsson S."/>
            <person name="Huttunen S."/>
            <person name="Landis J.B."/>
            <person name="Wickett N.J."/>
            <person name="Johnson M.G."/>
            <person name="Rensing S.A."/>
            <person name="Grimwood J."/>
            <person name="Schmutz J."/>
            <person name="Mcdaniel S.F."/>
        </authorList>
    </citation>
    <scope>NUCLEOTIDE SEQUENCE</scope>
    <source>
        <strain evidence="8">R40</strain>
    </source>
</reference>
<dbReference type="Gene3D" id="1.20.920.10">
    <property type="entry name" value="Bromodomain-like"/>
    <property type="match status" value="1"/>
</dbReference>
<comment type="caution">
    <text evidence="8">The sequence shown here is derived from an EMBL/GenBank/DDBJ whole genome shotgun (WGS) entry which is preliminary data.</text>
</comment>
<dbReference type="Proteomes" id="UP000822688">
    <property type="component" value="Chromosome 8"/>
</dbReference>
<evidence type="ECO:0000256" key="3">
    <source>
        <dbReference type="ARBA" id="ARBA00023163"/>
    </source>
</evidence>
<feature type="compositionally biased region" description="Basic residues" evidence="5">
    <location>
        <begin position="399"/>
        <end position="409"/>
    </location>
</feature>
<feature type="region of interest" description="Disordered" evidence="5">
    <location>
        <begin position="1"/>
        <end position="59"/>
    </location>
</feature>
<organism evidence="8 9">
    <name type="scientific">Ceratodon purpureus</name>
    <name type="common">Fire moss</name>
    <name type="synonym">Dicranum purpureum</name>
    <dbReference type="NCBI Taxonomy" id="3225"/>
    <lineage>
        <taxon>Eukaryota</taxon>
        <taxon>Viridiplantae</taxon>
        <taxon>Streptophyta</taxon>
        <taxon>Embryophyta</taxon>
        <taxon>Bryophyta</taxon>
        <taxon>Bryophytina</taxon>
        <taxon>Bryopsida</taxon>
        <taxon>Dicranidae</taxon>
        <taxon>Pseudoditrichales</taxon>
        <taxon>Ditrichaceae</taxon>
        <taxon>Ceratodon</taxon>
    </lineage>
</organism>
<dbReference type="AlphaFoldDB" id="A0A8T0GZP1"/>
<dbReference type="SUPFAM" id="SSF47370">
    <property type="entry name" value="Bromodomain"/>
    <property type="match status" value="1"/>
</dbReference>
<dbReference type="PROSITE" id="PS50014">
    <property type="entry name" value="BROMODOMAIN_2"/>
    <property type="match status" value="1"/>
</dbReference>
<dbReference type="PROSITE" id="PS51525">
    <property type="entry name" value="NET"/>
    <property type="match status" value="1"/>
</dbReference>
<accession>A0A8T0GZP1</accession>
<dbReference type="InterPro" id="IPR027353">
    <property type="entry name" value="NET_dom"/>
</dbReference>
<feature type="domain" description="NET" evidence="7">
    <location>
        <begin position="298"/>
        <end position="379"/>
    </location>
</feature>
<feature type="region of interest" description="Disordered" evidence="5">
    <location>
        <begin position="82"/>
        <end position="119"/>
    </location>
</feature>
<name>A0A8T0GZP1_CERPU</name>
<evidence type="ECO:0000256" key="1">
    <source>
        <dbReference type="ARBA" id="ARBA00023015"/>
    </source>
</evidence>
<gene>
    <name evidence="8" type="ORF">KC19_8G102000</name>
</gene>
<feature type="region of interest" description="Disordered" evidence="5">
    <location>
        <begin position="378"/>
        <end position="409"/>
    </location>
</feature>
<evidence type="ECO:0000313" key="9">
    <source>
        <dbReference type="Proteomes" id="UP000822688"/>
    </source>
</evidence>
<dbReference type="SMART" id="SM00297">
    <property type="entry name" value="BROMO"/>
    <property type="match status" value="1"/>
</dbReference>
<keyword evidence="9" id="KW-1185">Reference proteome</keyword>
<sequence>MKSRLGAEGDEATQPVQPGSAQEGRGARTRDGRPPLPAAVGQTRDSMTGANEDETEISEVAKDLLKQQVQALSAKVEEMERKVAEVTQKRNAERKSKGKLGTGVKDRDKGGGAVNKKQQQLLDITKREAARSKRMQELMRQVQNIWKQISQHKWAWPFMKPVDVKGLGLHDYNEVIEKPMDMGTIKNRMDAKDASGYQHVQEVCDDMRLVFSNAMTYNPEGSDVYVMSKTLSDKFEEKWKSLIEPKLHEEELRRLQEENEVQVKEGVQAVEEIDVEKLTEQYAAQLEELDKQLEELKQQATPKFSRAMSVEEKRHLGQSLGKLPPDNLSHVIQIIAQKNPSFNAHSDEVEVDIDAQDPATLWRLQRYVQAVLSTPALRQAMPRNQATKRSGSSLQNKTSSKRGKKTTTP</sequence>
<feature type="domain" description="Bromo" evidence="6">
    <location>
        <begin position="150"/>
        <end position="225"/>
    </location>
</feature>